<sequence>MTAIRLIGEHHQAFVEQFKQLNASRHTHNEPDDNIVYLAHNTVTVDEIKALLDKDAGLVLPISAIQSVTYYQQVKQFVDQINAEVKWVNTCASHPHFHAMAEQLEAVDFTDKAINRITVYKNQADKTQTLAQQLLGLYMWLESTMSPVTSIMAVEREKATHRVLVLSIQHEAGTMTNVQLVYTDDTEHVAIEVTGANGMLVQQSDSEQGAVVLSKGNRAVLDSVFSKKEVQNVWQAIHQGVDEKSQEKRIEKGLGLVEATEQSLESKRPVSVKGVSQ</sequence>
<dbReference type="Proteomes" id="UP000321773">
    <property type="component" value="Unassembled WGS sequence"/>
</dbReference>
<keyword evidence="4" id="KW-1185">Reference proteome</keyword>
<dbReference type="EMBL" id="BJWJ01000001">
    <property type="protein sequence ID" value="GEM03185.1"/>
    <property type="molecule type" value="Genomic_DNA"/>
</dbReference>
<reference evidence="1 4" key="2">
    <citation type="submission" date="2019-07" db="EMBL/GenBank/DDBJ databases">
        <title>Whole genome shotgun sequence of Halolactibacillus miurensis NBRC 100873.</title>
        <authorList>
            <person name="Hosoyama A."/>
            <person name="Uohara A."/>
            <person name="Ohji S."/>
            <person name="Ichikawa N."/>
        </authorList>
    </citation>
    <scope>NUCLEOTIDE SEQUENCE [LARGE SCALE GENOMIC DNA]</scope>
    <source>
        <strain evidence="1 4">NBRC 100873</strain>
    </source>
</reference>
<protein>
    <submittedName>
        <fullName evidence="2">Uncharacterized protein</fullName>
    </submittedName>
</protein>
<evidence type="ECO:0000313" key="4">
    <source>
        <dbReference type="Proteomes" id="UP000321773"/>
    </source>
</evidence>
<proteinExistence type="predicted"/>
<reference evidence="2 3" key="1">
    <citation type="submission" date="2016-10" db="EMBL/GenBank/DDBJ databases">
        <authorList>
            <person name="de Groot N.N."/>
        </authorList>
    </citation>
    <scope>NUCLEOTIDE SEQUENCE [LARGE SCALE GENOMIC DNA]</scope>
    <source>
        <strain evidence="2 3">DSM 17074</strain>
    </source>
</reference>
<dbReference type="EMBL" id="FPAI01000001">
    <property type="protein sequence ID" value="SFS34053.1"/>
    <property type="molecule type" value="Genomic_DNA"/>
</dbReference>
<evidence type="ECO:0000313" key="2">
    <source>
        <dbReference type="EMBL" id="SFS34053.1"/>
    </source>
</evidence>
<dbReference type="AlphaFoldDB" id="A0A1I6P1L9"/>
<organism evidence="2 3">
    <name type="scientific">Halolactibacillus miurensis</name>
    <dbReference type="NCBI Taxonomy" id="306541"/>
    <lineage>
        <taxon>Bacteria</taxon>
        <taxon>Bacillati</taxon>
        <taxon>Bacillota</taxon>
        <taxon>Bacilli</taxon>
        <taxon>Bacillales</taxon>
        <taxon>Bacillaceae</taxon>
        <taxon>Halolactibacillus</taxon>
    </lineage>
</organism>
<dbReference type="Proteomes" id="UP000199139">
    <property type="component" value="Unassembled WGS sequence"/>
</dbReference>
<evidence type="ECO:0000313" key="1">
    <source>
        <dbReference type="EMBL" id="GEM03185.1"/>
    </source>
</evidence>
<dbReference type="RefSeq" id="WP_089852705.1">
    <property type="nucleotide sequence ID" value="NZ_BJWJ01000001.1"/>
</dbReference>
<dbReference type="OrthoDB" id="9959563at2"/>
<evidence type="ECO:0000313" key="3">
    <source>
        <dbReference type="Proteomes" id="UP000199139"/>
    </source>
</evidence>
<gene>
    <name evidence="1" type="ORF">HMI01_01730</name>
    <name evidence="2" type="ORF">SAMN05421668_101135</name>
</gene>
<dbReference type="STRING" id="306541.SAMN05421668_101135"/>
<accession>A0A1I6P1L9</accession>
<name>A0A1I6P1L9_9BACI</name>